<sequence>MRMTFSALRGVGARKPELPVVDGILFGEPLLDPVAAYELSAALRNHQQPYVGVTTDGTVHNGLYRLADTGVSAKAAVDAARAFLALLPDNERMVARLAIDSDDWRLWTNAFPMWNPKGLRLERISKEKRDLALEIVKASLSEEGYESVRNAMKLNGALGELIGAYQDTLTEFAYHFTIFGEPGDAEPWGWQLMGHHVDLNCVFVGTQLVLAPVFLGAEPNFALSGQYAGTRVLDLETERGLNLRRALTSSQEDAFLLGDSLLSKDLPEELGGPFNGRHLAGAGQDNLVLPYEGIRGDELSSDQQKLLLELVDVYLSRMPSGHARLKRRQIEDHFDETRFVWRGKHDDTSAFYYRIHSPVLLVEYDNHPGIFLDNEEPERFHIHTIVREPNGNDYGKDLLAQHYALHHS</sequence>
<dbReference type="OrthoDB" id="581140at2"/>
<evidence type="ECO:0000313" key="1">
    <source>
        <dbReference type="EMBL" id="MTD52499.1"/>
    </source>
</evidence>
<dbReference type="EMBL" id="WMBA01000001">
    <property type="protein sequence ID" value="MTD52499.1"/>
    <property type="molecule type" value="Genomic_DNA"/>
</dbReference>
<protein>
    <submittedName>
        <fullName evidence="1">DUF3500 domain-containing protein</fullName>
    </submittedName>
</protein>
<dbReference type="Proteomes" id="UP000440096">
    <property type="component" value="Unassembled WGS sequence"/>
</dbReference>
<name>A0A6N7YVZ2_9PSEU</name>
<gene>
    <name evidence="1" type="ORF">GKO32_00665</name>
</gene>
<keyword evidence="2" id="KW-1185">Reference proteome</keyword>
<accession>A0A6N7YVZ2</accession>
<evidence type="ECO:0000313" key="2">
    <source>
        <dbReference type="Proteomes" id="UP000440096"/>
    </source>
</evidence>
<organism evidence="1 2">
    <name type="scientific">Amycolatopsis pithecellobii</name>
    <dbReference type="NCBI Taxonomy" id="664692"/>
    <lineage>
        <taxon>Bacteria</taxon>
        <taxon>Bacillati</taxon>
        <taxon>Actinomycetota</taxon>
        <taxon>Actinomycetes</taxon>
        <taxon>Pseudonocardiales</taxon>
        <taxon>Pseudonocardiaceae</taxon>
        <taxon>Amycolatopsis</taxon>
    </lineage>
</organism>
<reference evidence="1 2" key="1">
    <citation type="submission" date="2019-11" db="EMBL/GenBank/DDBJ databases">
        <title>Draft genome of Amycolatopsis RM579.</title>
        <authorList>
            <person name="Duangmal K."/>
            <person name="Mingma R."/>
        </authorList>
    </citation>
    <scope>NUCLEOTIDE SEQUENCE [LARGE SCALE GENOMIC DNA]</scope>
    <source>
        <strain evidence="1 2">RM579</strain>
    </source>
</reference>
<dbReference type="Pfam" id="PF12006">
    <property type="entry name" value="DUF3500"/>
    <property type="match status" value="1"/>
</dbReference>
<dbReference type="PANTHER" id="PTHR37489">
    <property type="entry name" value="DUF3500 DOMAIN-CONTAINING PROTEIN"/>
    <property type="match status" value="1"/>
</dbReference>
<dbReference type="AlphaFoldDB" id="A0A6N7YVZ2"/>
<dbReference type="InterPro" id="IPR021889">
    <property type="entry name" value="DUF3500"/>
</dbReference>
<proteinExistence type="predicted"/>
<dbReference type="PANTHER" id="PTHR37489:SF1">
    <property type="entry name" value="DUF3500 DOMAIN-CONTAINING PROTEIN"/>
    <property type="match status" value="1"/>
</dbReference>
<comment type="caution">
    <text evidence="1">The sequence shown here is derived from an EMBL/GenBank/DDBJ whole genome shotgun (WGS) entry which is preliminary data.</text>
</comment>